<dbReference type="HOGENOM" id="CLU_038004_4_0_1"/>
<dbReference type="AlphaFoldDB" id="R7UI11"/>
<organism evidence="2">
    <name type="scientific">Capitella teleta</name>
    <name type="common">Polychaete worm</name>
    <dbReference type="NCBI Taxonomy" id="283909"/>
    <lineage>
        <taxon>Eukaryota</taxon>
        <taxon>Metazoa</taxon>
        <taxon>Spiralia</taxon>
        <taxon>Lophotrochozoa</taxon>
        <taxon>Annelida</taxon>
        <taxon>Polychaeta</taxon>
        <taxon>Sedentaria</taxon>
        <taxon>Scolecida</taxon>
        <taxon>Capitellidae</taxon>
        <taxon>Capitella</taxon>
    </lineage>
</organism>
<dbReference type="EMBL" id="KB300908">
    <property type="protein sequence ID" value="ELU06189.1"/>
    <property type="molecule type" value="Genomic_DNA"/>
</dbReference>
<evidence type="ECO:0000313" key="2">
    <source>
        <dbReference type="EMBL" id="ELU06189.1"/>
    </source>
</evidence>
<feature type="domain" description="Endonuclease/exonuclease/phosphatase" evidence="1">
    <location>
        <begin position="99"/>
        <end position="268"/>
    </location>
</feature>
<dbReference type="OMA" id="WIDHCLA"/>
<dbReference type="Gene3D" id="3.60.10.10">
    <property type="entry name" value="Endonuclease/exonuclease/phosphatase"/>
    <property type="match status" value="1"/>
</dbReference>
<protein>
    <recommendedName>
        <fullName evidence="1">Endonuclease/exonuclease/phosphatase domain-containing protein</fullName>
    </recommendedName>
</protein>
<dbReference type="EMBL" id="AMQN01007553">
    <property type="status" value="NOT_ANNOTATED_CDS"/>
    <property type="molecule type" value="Genomic_DNA"/>
</dbReference>
<reference evidence="4" key="1">
    <citation type="submission" date="2012-12" db="EMBL/GenBank/DDBJ databases">
        <authorList>
            <person name="Hellsten U."/>
            <person name="Grimwood J."/>
            <person name="Chapman J.A."/>
            <person name="Shapiro H."/>
            <person name="Aerts A."/>
            <person name="Otillar R.P."/>
            <person name="Terry A.Y."/>
            <person name="Boore J.L."/>
            <person name="Simakov O."/>
            <person name="Marletaz F."/>
            <person name="Cho S.-J."/>
            <person name="Edsinger-Gonzales E."/>
            <person name="Havlak P."/>
            <person name="Kuo D.-H."/>
            <person name="Larsson T."/>
            <person name="Lv J."/>
            <person name="Arendt D."/>
            <person name="Savage R."/>
            <person name="Osoegawa K."/>
            <person name="de Jong P."/>
            <person name="Lindberg D.R."/>
            <person name="Seaver E.C."/>
            <person name="Weisblat D.A."/>
            <person name="Putnam N.H."/>
            <person name="Grigoriev I.V."/>
            <person name="Rokhsar D.S."/>
        </authorList>
    </citation>
    <scope>NUCLEOTIDE SEQUENCE</scope>
    <source>
        <strain evidence="4">I ESC-2004</strain>
    </source>
</reference>
<name>R7UI11_CAPTE</name>
<evidence type="ECO:0000259" key="1">
    <source>
        <dbReference type="Pfam" id="PF03372"/>
    </source>
</evidence>
<evidence type="ECO:0000313" key="4">
    <source>
        <dbReference type="Proteomes" id="UP000014760"/>
    </source>
</evidence>
<dbReference type="EnsemblMetazoa" id="CapteT212159">
    <property type="protein sequence ID" value="CapteP212159"/>
    <property type="gene ID" value="CapteG212159"/>
</dbReference>
<dbReference type="Pfam" id="PF03372">
    <property type="entry name" value="Exo_endo_phos"/>
    <property type="match status" value="1"/>
</dbReference>
<gene>
    <name evidence="2" type="ORF">CAPTEDRAFT_212159</name>
</gene>
<dbReference type="InterPro" id="IPR005135">
    <property type="entry name" value="Endo/exonuclease/phosphatase"/>
</dbReference>
<evidence type="ECO:0000313" key="3">
    <source>
        <dbReference type="EnsemblMetazoa" id="CapteP212159"/>
    </source>
</evidence>
<dbReference type="InterPro" id="IPR036691">
    <property type="entry name" value="Endo/exonu/phosph_ase_sf"/>
</dbReference>
<dbReference type="OrthoDB" id="7476844at2759"/>
<reference evidence="2 4" key="2">
    <citation type="journal article" date="2013" name="Nature">
        <title>Insights into bilaterian evolution from three spiralian genomes.</title>
        <authorList>
            <person name="Simakov O."/>
            <person name="Marletaz F."/>
            <person name="Cho S.J."/>
            <person name="Edsinger-Gonzales E."/>
            <person name="Havlak P."/>
            <person name="Hellsten U."/>
            <person name="Kuo D.H."/>
            <person name="Larsson T."/>
            <person name="Lv J."/>
            <person name="Arendt D."/>
            <person name="Savage R."/>
            <person name="Osoegawa K."/>
            <person name="de Jong P."/>
            <person name="Grimwood J."/>
            <person name="Chapman J.A."/>
            <person name="Shapiro H."/>
            <person name="Aerts A."/>
            <person name="Otillar R.P."/>
            <person name="Terry A.Y."/>
            <person name="Boore J.L."/>
            <person name="Grigoriev I.V."/>
            <person name="Lindberg D.R."/>
            <person name="Seaver E.C."/>
            <person name="Weisblat D.A."/>
            <person name="Putnam N.H."/>
            <person name="Rokhsar D.S."/>
        </authorList>
    </citation>
    <scope>NUCLEOTIDE SEQUENCE</scope>
    <source>
        <strain evidence="2 4">I ESC-2004</strain>
    </source>
</reference>
<dbReference type="GO" id="GO:0003824">
    <property type="term" value="F:catalytic activity"/>
    <property type="evidence" value="ECO:0007669"/>
    <property type="project" value="InterPro"/>
</dbReference>
<reference evidence="3" key="3">
    <citation type="submission" date="2015-06" db="UniProtKB">
        <authorList>
            <consortium name="EnsemblMetazoa"/>
        </authorList>
    </citation>
    <scope>IDENTIFICATION</scope>
</reference>
<sequence>MTKKLERKGSKAKSKEEFEVDDIIDALSALDKKDAMPLVHILASQLFTLPRMRPEETLSIQLMERLGALEQRVNDLSDNLVVSSRTNQALSQSMPDDCVHVGRAFGGCCIVWKAKLQCSVVPMVCDNRRVCAIKTEVGACPLLLANLYMPCDTDHAVDNLNVFIEVLNDVSNLAESANVDSIVIGGDLNTDISQQHSWHTAALLGYVLEKDLSLLNGLPMYNVDYTYESAAHRTRSTLDHFLVSNRLLLLQHVESVHVKHSVLNPSDHSVLLMSLNVQVSSVPQNPAGSRRDPKPLWHKATDAHIQEYRARLDDLSSMVATPLHALRCSGHQCTQHAHELRVYYKSLVDACLRAGLEFIPHSTQRGGNSRSPVPMWSGFVQPLRDQAMFWQALWKECGSPATGEVALVRRSTRAPYHRAIWHLKRNDELARFCAMGEDFIGGGHGDFWSEVRRMRERGEAAPSCVPVLMVNLQTLVSRLCSKPNIALSTTYSVGFDPRKMQELVEETNQNVLLHQDCPSHLIRHEKLIACMKDLQPKKHDGDLGYYADHLRHAPHRFSCFLLIVLNALLSHGVVPQEMCISTVTPSPKSSSPVPAVTNVLFLYG</sequence>
<dbReference type="Proteomes" id="UP000014760">
    <property type="component" value="Unassembled WGS sequence"/>
</dbReference>
<accession>R7UI11</accession>
<dbReference type="SUPFAM" id="SSF56219">
    <property type="entry name" value="DNase I-like"/>
    <property type="match status" value="1"/>
</dbReference>
<proteinExistence type="predicted"/>
<keyword evidence="4" id="KW-1185">Reference proteome</keyword>